<dbReference type="Proteomes" id="UP000067689">
    <property type="component" value="Chromosome"/>
</dbReference>
<keyword evidence="2" id="KW-0472">Membrane</keyword>
<dbReference type="Pfam" id="PF07228">
    <property type="entry name" value="SpoIIE"/>
    <property type="match status" value="1"/>
</dbReference>
<dbReference type="PANTHER" id="PTHR43156">
    <property type="entry name" value="STAGE II SPORULATION PROTEIN E-RELATED"/>
    <property type="match status" value="1"/>
</dbReference>
<dbReference type="InterPro" id="IPR052016">
    <property type="entry name" value="Bact_Sigma-Reg"/>
</dbReference>
<dbReference type="InterPro" id="IPR001932">
    <property type="entry name" value="PPM-type_phosphatase-like_dom"/>
</dbReference>
<dbReference type="InterPro" id="IPR036457">
    <property type="entry name" value="PPM-type-like_dom_sf"/>
</dbReference>
<keyword evidence="5" id="KW-1185">Reference proteome</keyword>
<dbReference type="Gene3D" id="3.60.40.10">
    <property type="entry name" value="PPM-type phosphatase domain"/>
    <property type="match status" value="1"/>
</dbReference>
<feature type="domain" description="PPM-type phosphatase" evidence="3">
    <location>
        <begin position="140"/>
        <end position="353"/>
    </location>
</feature>
<dbReference type="AlphaFoldDB" id="A0A0U4CEW0"/>
<dbReference type="SUPFAM" id="SSF81606">
    <property type="entry name" value="PP2C-like"/>
    <property type="match status" value="1"/>
</dbReference>
<keyword evidence="2" id="KW-0812">Transmembrane</keyword>
<organism evidence="4 5">
    <name type="scientific">Aeromicrobium erythreum</name>
    <dbReference type="NCBI Taxonomy" id="2041"/>
    <lineage>
        <taxon>Bacteria</taxon>
        <taxon>Bacillati</taxon>
        <taxon>Actinomycetota</taxon>
        <taxon>Actinomycetes</taxon>
        <taxon>Propionibacteriales</taxon>
        <taxon>Nocardioidaceae</taxon>
        <taxon>Aeromicrobium</taxon>
    </lineage>
</organism>
<gene>
    <name evidence="4" type="ORF">AERYTH_04460</name>
</gene>
<keyword evidence="2" id="KW-1133">Transmembrane helix</keyword>
<keyword evidence="1" id="KW-0378">Hydrolase</keyword>
<feature type="transmembrane region" description="Helical" evidence="2">
    <location>
        <begin position="17"/>
        <end position="33"/>
    </location>
</feature>
<dbReference type="PATRIC" id="fig|2041.4.peg.931"/>
<feature type="transmembrane region" description="Helical" evidence="2">
    <location>
        <begin position="88"/>
        <end position="106"/>
    </location>
</feature>
<protein>
    <recommendedName>
        <fullName evidence="3">PPM-type phosphatase domain-containing protein</fullName>
    </recommendedName>
</protein>
<reference evidence="4 5" key="1">
    <citation type="journal article" date="1991" name="Int. J. Syst. Bacteriol.">
        <title>Description of the erythromycin-producing bacterium Arthrobacter sp. strain NRRL B-3381 as Aeromicrobium erythreum gen. nov., sp. nov.</title>
        <authorList>
            <person name="Miller E.S."/>
            <person name="Woese C.R."/>
            <person name="Brenner S."/>
        </authorList>
    </citation>
    <scope>NUCLEOTIDE SEQUENCE [LARGE SCALE GENOMIC DNA]</scope>
    <source>
        <strain evidence="4 5">AR18</strain>
    </source>
</reference>
<accession>A0A0U4CEW0</accession>
<evidence type="ECO:0000313" key="5">
    <source>
        <dbReference type="Proteomes" id="UP000067689"/>
    </source>
</evidence>
<evidence type="ECO:0000256" key="2">
    <source>
        <dbReference type="SAM" id="Phobius"/>
    </source>
</evidence>
<dbReference type="PANTHER" id="PTHR43156:SF2">
    <property type="entry name" value="STAGE II SPORULATION PROTEIN E"/>
    <property type="match status" value="1"/>
</dbReference>
<dbReference type="EMBL" id="CP011502">
    <property type="protein sequence ID" value="ALX04005.1"/>
    <property type="molecule type" value="Genomic_DNA"/>
</dbReference>
<sequence>MDDRVVRWQTGTREGQVAVLAVLLVACLGIFALSITNYAVFPALTFVIPLLIGSITLRFQPLLVLVGVIVVLVTITVSLEYVREGITVSRVSSLVMMATVAAIQLWEARRRRSGLPGPLGEAMLVDLRDRLHAQGKVPPLPSGWYSESAMLTAGGVHFSGDFMVANLSADEVELEMILVDVCGKGVAAGTQSLQLAGALGGLIGALPPQALFAAANDFLLRQQWEEGFATAVHVSIDLRTGSYGIISAGHPPVLHWRPSTGEWAIDEARGTALGIMRHPLFTQTHGRLEPGETLLFYTDGVVESRDQGVEEGVAWLRTAATRALRAGVEGAAGRILGRVRAKDDDRAVLLVARQD</sequence>
<dbReference type="PROSITE" id="PS51257">
    <property type="entry name" value="PROKAR_LIPOPROTEIN"/>
    <property type="match status" value="1"/>
</dbReference>
<proteinExistence type="predicted"/>
<dbReference type="GO" id="GO:0016791">
    <property type="term" value="F:phosphatase activity"/>
    <property type="evidence" value="ECO:0007669"/>
    <property type="project" value="TreeGrafter"/>
</dbReference>
<dbReference type="STRING" id="2041.AERYTH_04460"/>
<evidence type="ECO:0000256" key="1">
    <source>
        <dbReference type="ARBA" id="ARBA00022801"/>
    </source>
</evidence>
<name>A0A0U4CEW0_9ACTN</name>
<dbReference type="KEGG" id="aer:AERYTH_04460"/>
<dbReference type="SMART" id="SM00331">
    <property type="entry name" value="PP2C_SIG"/>
    <property type="match status" value="1"/>
</dbReference>
<evidence type="ECO:0000313" key="4">
    <source>
        <dbReference type="EMBL" id="ALX04005.1"/>
    </source>
</evidence>
<feature type="transmembrane region" description="Helical" evidence="2">
    <location>
        <begin position="62"/>
        <end position="82"/>
    </location>
</feature>
<evidence type="ECO:0000259" key="3">
    <source>
        <dbReference type="SMART" id="SM00331"/>
    </source>
</evidence>